<feature type="non-terminal residue" evidence="1">
    <location>
        <position position="143"/>
    </location>
</feature>
<name>A0A0F9IKU6_9ZZZZ</name>
<evidence type="ECO:0000313" key="1">
    <source>
        <dbReference type="EMBL" id="KKM20424.1"/>
    </source>
</evidence>
<dbReference type="AlphaFoldDB" id="A0A0F9IKU6"/>
<comment type="caution">
    <text evidence="1">The sequence shown here is derived from an EMBL/GenBank/DDBJ whole genome shotgun (WGS) entry which is preliminary data.</text>
</comment>
<gene>
    <name evidence="1" type="ORF">LCGC14_1645650</name>
</gene>
<protein>
    <submittedName>
        <fullName evidence="1">Uncharacterized protein</fullName>
    </submittedName>
</protein>
<dbReference type="EMBL" id="LAZR01013769">
    <property type="protein sequence ID" value="KKM20424.1"/>
    <property type="molecule type" value="Genomic_DNA"/>
</dbReference>
<sequence>MAKGGNHVASCPPFNRAKRKEYIRGEKSPHRIRVPSGKLSVMADIVILMKGPAEPDQGGAAPKKWHPGFYMQISKGFHEQTQSNRFNQYDTIASNTDVTGIMSSWRWSVLEGNTQGDYTAGLAELQAEIDYCKNLAVPKRYMM</sequence>
<proteinExistence type="predicted"/>
<reference evidence="1" key="1">
    <citation type="journal article" date="2015" name="Nature">
        <title>Complex archaea that bridge the gap between prokaryotes and eukaryotes.</title>
        <authorList>
            <person name="Spang A."/>
            <person name="Saw J.H."/>
            <person name="Jorgensen S.L."/>
            <person name="Zaremba-Niedzwiedzka K."/>
            <person name="Martijn J."/>
            <person name="Lind A.E."/>
            <person name="van Eijk R."/>
            <person name="Schleper C."/>
            <person name="Guy L."/>
            <person name="Ettema T.J."/>
        </authorList>
    </citation>
    <scope>NUCLEOTIDE SEQUENCE</scope>
</reference>
<accession>A0A0F9IKU6</accession>
<organism evidence="1">
    <name type="scientific">marine sediment metagenome</name>
    <dbReference type="NCBI Taxonomy" id="412755"/>
    <lineage>
        <taxon>unclassified sequences</taxon>
        <taxon>metagenomes</taxon>
        <taxon>ecological metagenomes</taxon>
    </lineage>
</organism>